<evidence type="ECO:0000259" key="1">
    <source>
        <dbReference type="PROSITE" id="PS51384"/>
    </source>
</evidence>
<dbReference type="InterPro" id="IPR007037">
    <property type="entry name" value="SIP_rossman_dom"/>
</dbReference>
<dbReference type="AlphaFoldDB" id="A0A1H9L613"/>
<dbReference type="RefSeq" id="WP_092774699.1">
    <property type="nucleotide sequence ID" value="NZ_FOGI01000001.1"/>
</dbReference>
<name>A0A1H9L613_9PSEU</name>
<dbReference type="GO" id="GO:0016491">
    <property type="term" value="F:oxidoreductase activity"/>
    <property type="evidence" value="ECO:0007669"/>
    <property type="project" value="InterPro"/>
</dbReference>
<feature type="domain" description="FAD-binding FR-type" evidence="1">
    <location>
        <begin position="1"/>
        <end position="103"/>
    </location>
</feature>
<organism evidence="2 3">
    <name type="scientific">Actinokineospora terrae</name>
    <dbReference type="NCBI Taxonomy" id="155974"/>
    <lineage>
        <taxon>Bacteria</taxon>
        <taxon>Bacillati</taxon>
        <taxon>Actinomycetota</taxon>
        <taxon>Actinomycetes</taxon>
        <taxon>Pseudonocardiales</taxon>
        <taxon>Pseudonocardiaceae</taxon>
        <taxon>Actinokineospora</taxon>
    </lineage>
</organism>
<gene>
    <name evidence="2" type="ORF">SAMN04487818_101471</name>
</gene>
<dbReference type="SUPFAM" id="SSF63380">
    <property type="entry name" value="Riboflavin synthase domain-like"/>
    <property type="match status" value="1"/>
</dbReference>
<sequence length="267" mass="29302">MTAYRATVRSTVAITPLMRRVTLGGDALRDYEGSGLPDESCRIAFPGDLTRNYTIRRRKPTTAEIDIDFVLHDGGIASDWAATVEPGAEITISGAPAGKYHPAPDVPWRLLVGDATALPAIGRAVEELPTGAVAHVVAIVDNQDERQTFDTSGDVTIEWVYARSSDAGEALRRAVCDRELPEGPGYIWVAGEAAATRDVRRHLRHTLGLPADRYDTIGYWRFDAERWEQRYQQVCAVIDPKLAAADAIADDEQYFDAVDDIYAEVGL</sequence>
<evidence type="ECO:0000313" key="3">
    <source>
        <dbReference type="Proteomes" id="UP000199051"/>
    </source>
</evidence>
<dbReference type="InterPro" id="IPR017938">
    <property type="entry name" value="Riboflavin_synthase-like_b-brl"/>
</dbReference>
<reference evidence="3" key="1">
    <citation type="submission" date="2016-10" db="EMBL/GenBank/DDBJ databases">
        <authorList>
            <person name="Varghese N."/>
            <person name="Submissions S."/>
        </authorList>
    </citation>
    <scope>NUCLEOTIDE SEQUENCE [LARGE SCALE GENOMIC DNA]</scope>
    <source>
        <strain evidence="3">DSM 44260</strain>
    </source>
</reference>
<dbReference type="Pfam" id="PF08021">
    <property type="entry name" value="FAD_binding_9"/>
    <property type="match status" value="1"/>
</dbReference>
<dbReference type="InterPro" id="IPR017927">
    <property type="entry name" value="FAD-bd_FR_type"/>
</dbReference>
<dbReference type="InterPro" id="IPR013113">
    <property type="entry name" value="SIP_FAD-bd"/>
</dbReference>
<protein>
    <submittedName>
        <fullName evidence="2">NADPH-dependent ferric siderophore reductase, contains FAD-binding and SIP domains</fullName>
    </submittedName>
</protein>
<evidence type="ECO:0000313" key="2">
    <source>
        <dbReference type="EMBL" id="SER06856.1"/>
    </source>
</evidence>
<dbReference type="PANTHER" id="PTHR30157:SF0">
    <property type="entry name" value="NADPH-DEPENDENT FERRIC-CHELATE REDUCTASE"/>
    <property type="match status" value="1"/>
</dbReference>
<dbReference type="Proteomes" id="UP000199051">
    <property type="component" value="Unassembled WGS sequence"/>
</dbReference>
<dbReference type="EMBL" id="FOGI01000001">
    <property type="protein sequence ID" value="SER06856.1"/>
    <property type="molecule type" value="Genomic_DNA"/>
</dbReference>
<dbReference type="CDD" id="cd06193">
    <property type="entry name" value="siderophore_interacting"/>
    <property type="match status" value="1"/>
</dbReference>
<dbReference type="PANTHER" id="PTHR30157">
    <property type="entry name" value="FERRIC REDUCTASE, NADPH-DEPENDENT"/>
    <property type="match status" value="1"/>
</dbReference>
<dbReference type="Gene3D" id="3.40.50.80">
    <property type="entry name" value="Nucleotide-binding domain of ferredoxin-NADP reductase (FNR) module"/>
    <property type="match status" value="1"/>
</dbReference>
<dbReference type="PROSITE" id="PS51384">
    <property type="entry name" value="FAD_FR"/>
    <property type="match status" value="1"/>
</dbReference>
<dbReference type="Pfam" id="PF04954">
    <property type="entry name" value="SIP"/>
    <property type="match status" value="1"/>
</dbReference>
<accession>A0A1H9L613</accession>
<keyword evidence="3" id="KW-1185">Reference proteome</keyword>
<dbReference type="InterPro" id="IPR039261">
    <property type="entry name" value="FNR_nucleotide-bd"/>
</dbReference>
<dbReference type="STRING" id="155974.SAMN04487818_101471"/>
<dbReference type="Gene3D" id="2.40.30.10">
    <property type="entry name" value="Translation factors"/>
    <property type="match status" value="2"/>
</dbReference>
<proteinExistence type="predicted"/>
<dbReference type="InterPro" id="IPR039374">
    <property type="entry name" value="SIP_fam"/>
</dbReference>